<gene>
    <name evidence="3" type="ORF">LEP1GSC150_4658</name>
</gene>
<comment type="similarity">
    <text evidence="1">Belongs to the flagella basal body rod proteins family.</text>
</comment>
<dbReference type="AlphaFoldDB" id="M3G174"/>
<evidence type="ECO:0000313" key="3">
    <source>
        <dbReference type="EMBL" id="EMG18990.1"/>
    </source>
</evidence>
<keyword evidence="3" id="KW-0966">Cell projection</keyword>
<evidence type="ECO:0000313" key="4">
    <source>
        <dbReference type="Proteomes" id="UP000011778"/>
    </source>
</evidence>
<dbReference type="InterPro" id="IPR010930">
    <property type="entry name" value="Flg_bb/hook_C_dom"/>
</dbReference>
<reference evidence="3 4" key="1">
    <citation type="submission" date="2013-02" db="EMBL/GenBank/DDBJ databases">
        <authorList>
            <person name="Harkins D.M."/>
            <person name="Durkin A.S."/>
            <person name="Brinkac L.M."/>
            <person name="Haft D.H."/>
            <person name="Selengut J.D."/>
            <person name="Sanka R."/>
            <person name="DePew J."/>
            <person name="Purushe J."/>
            <person name="Tulsiani S.M."/>
            <person name="Graham G.C."/>
            <person name="Burns M.-A."/>
            <person name="Dohnt M.F."/>
            <person name="Smythe L.D."/>
            <person name="McKay D.B."/>
            <person name="Craig S.B."/>
            <person name="Vinetz J.M."/>
            <person name="Sutton G.G."/>
            <person name="Nierman W.C."/>
            <person name="Fouts D.E."/>
        </authorList>
    </citation>
    <scope>NUCLEOTIDE SEQUENCE [LARGE SCALE GENOMIC DNA]</scope>
    <source>
        <strain evidence="3 4">LT2050</strain>
    </source>
</reference>
<proteinExistence type="inferred from homology"/>
<dbReference type="Pfam" id="PF06429">
    <property type="entry name" value="Flg_bbr_C"/>
    <property type="match status" value="1"/>
</dbReference>
<feature type="domain" description="Flagellar basal-body/hook protein C-terminal" evidence="2">
    <location>
        <begin position="2"/>
        <end position="39"/>
    </location>
</feature>
<protein>
    <submittedName>
        <fullName evidence="3">Putative flagellar basal-body rod protein FlgC</fullName>
    </submittedName>
</protein>
<dbReference type="EMBL" id="AFMD02000581">
    <property type="protein sequence ID" value="EMG18990.1"/>
    <property type="molecule type" value="Genomic_DNA"/>
</dbReference>
<sequence length="43" mass="4734">MPNVNIVTEMTDMISASRSYEANVQMINGSKAMFNKALEIGRA</sequence>
<name>M3G174_LEPIT</name>
<comment type="caution">
    <text evidence="3">The sequence shown here is derived from an EMBL/GenBank/DDBJ whole genome shotgun (WGS) entry which is preliminary data.</text>
</comment>
<organism evidence="3 4">
    <name type="scientific">Leptospira interrogans serovar Copenhageni str. LT2050</name>
    <dbReference type="NCBI Taxonomy" id="1001598"/>
    <lineage>
        <taxon>Bacteria</taxon>
        <taxon>Pseudomonadati</taxon>
        <taxon>Spirochaetota</taxon>
        <taxon>Spirochaetia</taxon>
        <taxon>Leptospirales</taxon>
        <taxon>Leptospiraceae</taxon>
        <taxon>Leptospira</taxon>
    </lineage>
</organism>
<dbReference type="Proteomes" id="UP000011778">
    <property type="component" value="Unassembled WGS sequence"/>
</dbReference>
<keyword evidence="3" id="KW-0969">Cilium</keyword>
<evidence type="ECO:0000256" key="1">
    <source>
        <dbReference type="ARBA" id="ARBA00009677"/>
    </source>
</evidence>
<keyword evidence="3" id="KW-0282">Flagellum</keyword>
<accession>M3G174</accession>
<evidence type="ECO:0000259" key="2">
    <source>
        <dbReference type="Pfam" id="PF06429"/>
    </source>
</evidence>